<accession>A0A3M8BDF3</accession>
<keyword evidence="8" id="KW-1185">Reference proteome</keyword>
<proteinExistence type="predicted"/>
<dbReference type="EMBL" id="RHHS01000007">
    <property type="protein sequence ID" value="RNB61323.1"/>
    <property type="molecule type" value="Genomic_DNA"/>
</dbReference>
<evidence type="ECO:0000256" key="4">
    <source>
        <dbReference type="ARBA" id="ARBA00023163"/>
    </source>
</evidence>
<dbReference type="PRINTS" id="PR00455">
    <property type="entry name" value="HTHTETR"/>
</dbReference>
<evidence type="ECO:0000256" key="1">
    <source>
        <dbReference type="ARBA" id="ARBA00022491"/>
    </source>
</evidence>
<dbReference type="AlphaFoldDB" id="A0A3M8BDF3"/>
<evidence type="ECO:0000313" key="7">
    <source>
        <dbReference type="EMBL" id="RNB61323.1"/>
    </source>
</evidence>
<dbReference type="PROSITE" id="PS01081">
    <property type="entry name" value="HTH_TETR_1"/>
    <property type="match status" value="1"/>
</dbReference>
<dbReference type="SUPFAM" id="SSF48498">
    <property type="entry name" value="Tetracyclin repressor-like, C-terminal domain"/>
    <property type="match status" value="1"/>
</dbReference>
<dbReference type="SUPFAM" id="SSF46689">
    <property type="entry name" value="Homeodomain-like"/>
    <property type="match status" value="1"/>
</dbReference>
<dbReference type="PROSITE" id="PS50977">
    <property type="entry name" value="HTH_TETR_2"/>
    <property type="match status" value="1"/>
</dbReference>
<dbReference type="Pfam" id="PF13977">
    <property type="entry name" value="TetR_C_6"/>
    <property type="match status" value="1"/>
</dbReference>
<dbReference type="Gene3D" id="1.10.357.10">
    <property type="entry name" value="Tetracycline Repressor, domain 2"/>
    <property type="match status" value="1"/>
</dbReference>
<keyword evidence="2" id="KW-0805">Transcription regulation</keyword>
<dbReference type="InterPro" id="IPR039538">
    <property type="entry name" value="BetI_C"/>
</dbReference>
<dbReference type="Pfam" id="PF00440">
    <property type="entry name" value="TetR_N"/>
    <property type="match status" value="1"/>
</dbReference>
<dbReference type="InterPro" id="IPR001647">
    <property type="entry name" value="HTH_TetR"/>
</dbReference>
<dbReference type="GO" id="GO:0003700">
    <property type="term" value="F:DNA-binding transcription factor activity"/>
    <property type="evidence" value="ECO:0007669"/>
    <property type="project" value="TreeGrafter"/>
</dbReference>
<feature type="domain" description="HTH tetR-type" evidence="6">
    <location>
        <begin position="8"/>
        <end position="68"/>
    </location>
</feature>
<name>A0A3M8BDF3_9BACL</name>
<evidence type="ECO:0000256" key="5">
    <source>
        <dbReference type="PROSITE-ProRule" id="PRU00335"/>
    </source>
</evidence>
<keyword evidence="4" id="KW-0804">Transcription</keyword>
<dbReference type="OrthoDB" id="9816296at2"/>
<dbReference type="PANTHER" id="PTHR30055:SF226">
    <property type="entry name" value="HTH-TYPE TRANSCRIPTIONAL REGULATOR PKSA"/>
    <property type="match status" value="1"/>
</dbReference>
<comment type="caution">
    <text evidence="7">The sequence shown here is derived from an EMBL/GenBank/DDBJ whole genome shotgun (WGS) entry which is preliminary data.</text>
</comment>
<keyword evidence="3 5" id="KW-0238">DNA-binding</keyword>
<reference evidence="7 8" key="1">
    <citation type="submission" date="2018-10" db="EMBL/GenBank/DDBJ databases">
        <title>Phylogenomics of Brevibacillus.</title>
        <authorList>
            <person name="Dunlap C."/>
        </authorList>
    </citation>
    <scope>NUCLEOTIDE SEQUENCE [LARGE SCALE GENOMIC DNA]</scope>
    <source>
        <strain evidence="7 8">DSM 100115</strain>
    </source>
</reference>
<dbReference type="Proteomes" id="UP000268829">
    <property type="component" value="Unassembled WGS sequence"/>
</dbReference>
<keyword evidence="1" id="KW-0678">Repressor</keyword>
<dbReference type="InterPro" id="IPR009057">
    <property type="entry name" value="Homeodomain-like_sf"/>
</dbReference>
<evidence type="ECO:0000313" key="8">
    <source>
        <dbReference type="Proteomes" id="UP000268829"/>
    </source>
</evidence>
<dbReference type="InterPro" id="IPR023772">
    <property type="entry name" value="DNA-bd_HTH_TetR-type_CS"/>
</dbReference>
<gene>
    <name evidence="7" type="ORF">EDM57_01555</name>
</gene>
<dbReference type="GO" id="GO:0000976">
    <property type="term" value="F:transcription cis-regulatory region binding"/>
    <property type="evidence" value="ECO:0007669"/>
    <property type="project" value="TreeGrafter"/>
</dbReference>
<evidence type="ECO:0000256" key="3">
    <source>
        <dbReference type="ARBA" id="ARBA00023125"/>
    </source>
</evidence>
<protein>
    <submittedName>
        <fullName evidence="7">TetR family transcriptional regulator</fullName>
    </submittedName>
</protein>
<evidence type="ECO:0000259" key="6">
    <source>
        <dbReference type="PROSITE" id="PS50977"/>
    </source>
</evidence>
<organism evidence="7 8">
    <name type="scientific">Brevibacillus gelatini</name>
    <dbReference type="NCBI Taxonomy" id="1655277"/>
    <lineage>
        <taxon>Bacteria</taxon>
        <taxon>Bacillati</taxon>
        <taxon>Bacillota</taxon>
        <taxon>Bacilli</taxon>
        <taxon>Bacillales</taxon>
        <taxon>Paenibacillaceae</taxon>
        <taxon>Brevibacillus</taxon>
    </lineage>
</organism>
<dbReference type="PANTHER" id="PTHR30055">
    <property type="entry name" value="HTH-TYPE TRANSCRIPTIONAL REGULATOR RUTR"/>
    <property type="match status" value="1"/>
</dbReference>
<dbReference type="InterPro" id="IPR050109">
    <property type="entry name" value="HTH-type_TetR-like_transc_reg"/>
</dbReference>
<evidence type="ECO:0000256" key="2">
    <source>
        <dbReference type="ARBA" id="ARBA00023015"/>
    </source>
</evidence>
<feature type="DNA-binding region" description="H-T-H motif" evidence="5">
    <location>
        <begin position="31"/>
        <end position="50"/>
    </location>
</feature>
<dbReference type="InterPro" id="IPR036271">
    <property type="entry name" value="Tet_transcr_reg_TetR-rel_C_sf"/>
</dbReference>
<sequence length="206" mass="23780">MPKQIDHEKRREQIAQATWRVISERGMEGATVRNIAAEAGLSLGALRHYFSTQDELLAYSMKLVKERVTARIREILSLDLPPREKFIRTILELVPMNRENMVEMEVWFAFTAYFRHKPGRFDMQDDGVYLGLQKLMDYAEQNGLLPASIDKELETEKLYALVDGLALHAYMQPQRLDGPRLERVLIHHLSGLMAAEKQSDAPDRRS</sequence>
<dbReference type="RefSeq" id="WP_122903028.1">
    <property type="nucleotide sequence ID" value="NZ_RHHS01000007.1"/>
</dbReference>